<keyword evidence="4 6" id="KW-1133">Transmembrane helix</keyword>
<feature type="transmembrane region" description="Helical" evidence="6">
    <location>
        <begin position="42"/>
        <end position="61"/>
    </location>
</feature>
<evidence type="ECO:0000256" key="4">
    <source>
        <dbReference type="ARBA" id="ARBA00022989"/>
    </source>
</evidence>
<feature type="transmembrane region" description="Helical" evidence="6">
    <location>
        <begin position="318"/>
        <end position="341"/>
    </location>
</feature>
<evidence type="ECO:0000313" key="7">
    <source>
        <dbReference type="EMBL" id="OGC55100.1"/>
    </source>
</evidence>
<reference evidence="7 8" key="1">
    <citation type="journal article" date="2016" name="Nat. Commun.">
        <title>Thousands of microbial genomes shed light on interconnected biogeochemical processes in an aquifer system.</title>
        <authorList>
            <person name="Anantharaman K."/>
            <person name="Brown C.T."/>
            <person name="Hug L.A."/>
            <person name="Sharon I."/>
            <person name="Castelle C.J."/>
            <person name="Probst A.J."/>
            <person name="Thomas B.C."/>
            <person name="Singh A."/>
            <person name="Wilkins M.J."/>
            <person name="Karaoz U."/>
            <person name="Brodie E.L."/>
            <person name="Williams K.H."/>
            <person name="Hubbard S.S."/>
            <person name="Banfield J.F."/>
        </authorList>
    </citation>
    <scope>NUCLEOTIDE SEQUENCE [LARGE SCALE GENOMIC DNA]</scope>
</reference>
<feature type="transmembrane region" description="Helical" evidence="6">
    <location>
        <begin position="12"/>
        <end position="30"/>
    </location>
</feature>
<feature type="transmembrane region" description="Helical" evidence="6">
    <location>
        <begin position="148"/>
        <end position="168"/>
    </location>
</feature>
<proteinExistence type="predicted"/>
<feature type="transmembrane region" description="Helical" evidence="6">
    <location>
        <begin position="379"/>
        <end position="401"/>
    </location>
</feature>
<name>A0A1F4VDS7_UNCKA</name>
<gene>
    <name evidence="7" type="ORF">A3A78_03935</name>
</gene>
<dbReference type="Proteomes" id="UP000176504">
    <property type="component" value="Unassembled WGS sequence"/>
</dbReference>
<evidence type="ECO:0000256" key="5">
    <source>
        <dbReference type="ARBA" id="ARBA00023136"/>
    </source>
</evidence>
<dbReference type="AlphaFoldDB" id="A0A1F4VDS7"/>
<feature type="transmembrane region" description="Helical" evidence="6">
    <location>
        <begin position="82"/>
        <end position="101"/>
    </location>
</feature>
<comment type="caution">
    <text evidence="7">The sequence shown here is derived from an EMBL/GenBank/DDBJ whole genome shotgun (WGS) entry which is preliminary data.</text>
</comment>
<evidence type="ECO:0000313" key="8">
    <source>
        <dbReference type="Proteomes" id="UP000176504"/>
    </source>
</evidence>
<dbReference type="PANTHER" id="PTHR30250">
    <property type="entry name" value="PST FAMILY PREDICTED COLANIC ACID TRANSPORTER"/>
    <property type="match status" value="1"/>
</dbReference>
<feature type="transmembrane region" description="Helical" evidence="6">
    <location>
        <begin position="413"/>
        <end position="431"/>
    </location>
</feature>
<keyword evidence="2" id="KW-1003">Cell membrane</keyword>
<dbReference type="CDD" id="cd13128">
    <property type="entry name" value="MATE_Wzx_like"/>
    <property type="match status" value="1"/>
</dbReference>
<dbReference type="GO" id="GO:0005886">
    <property type="term" value="C:plasma membrane"/>
    <property type="evidence" value="ECO:0007669"/>
    <property type="project" value="UniProtKB-SubCell"/>
</dbReference>
<feature type="transmembrane region" description="Helical" evidence="6">
    <location>
        <begin position="174"/>
        <end position="193"/>
    </location>
</feature>
<feature type="transmembrane region" description="Helical" evidence="6">
    <location>
        <begin position="205"/>
        <end position="225"/>
    </location>
</feature>
<evidence type="ECO:0000256" key="3">
    <source>
        <dbReference type="ARBA" id="ARBA00022692"/>
    </source>
</evidence>
<keyword evidence="5 6" id="KW-0472">Membrane</keyword>
<dbReference type="EMBL" id="MEVI01000003">
    <property type="protein sequence ID" value="OGC55100.1"/>
    <property type="molecule type" value="Genomic_DNA"/>
</dbReference>
<accession>A0A1F4VDS7</accession>
<protein>
    <submittedName>
        <fullName evidence="7">Uncharacterized protein</fullName>
    </submittedName>
</protein>
<evidence type="ECO:0000256" key="1">
    <source>
        <dbReference type="ARBA" id="ARBA00004651"/>
    </source>
</evidence>
<dbReference type="InterPro" id="IPR050833">
    <property type="entry name" value="Poly_Biosynth_Transport"/>
</dbReference>
<feature type="transmembrane region" description="Helical" evidence="6">
    <location>
        <begin position="113"/>
        <end position="136"/>
    </location>
</feature>
<feature type="transmembrane region" description="Helical" evidence="6">
    <location>
        <begin position="286"/>
        <end position="306"/>
    </location>
</feature>
<comment type="subcellular location">
    <subcellularLocation>
        <location evidence="1">Cell membrane</location>
        <topology evidence="1">Multi-pass membrane protein</topology>
    </subcellularLocation>
</comment>
<evidence type="ECO:0000256" key="2">
    <source>
        <dbReference type="ARBA" id="ARBA00022475"/>
    </source>
</evidence>
<evidence type="ECO:0000256" key="6">
    <source>
        <dbReference type="SAM" id="Phobius"/>
    </source>
</evidence>
<feature type="transmembrane region" description="Helical" evidence="6">
    <location>
        <begin position="245"/>
        <end position="265"/>
    </location>
</feature>
<keyword evidence="3 6" id="KW-0812">Transmembrane</keyword>
<sequence length="475" mass="52288">MITETYKGTSYLLLSSLFFIASGYLINIFLGRRLGPELYGVYGVVIAFWSGVNLILTAGLPQAVSKFVSEDEKNAESILKSAINLQAIGVLIIGVIYYLLAETVASAFKDPTLIPYLKLSSFIFPFYSFYSIYTSYYNGLHAFKKQSFMTIIYSLAKLVSIIGLSINFKLYGAIFGFIIAPTVALLTGFHFPKTVTHQIFPYKKLLLFSLPLIGFTVFATLQQSIDLFLVKALIHSGESAGFYTAVQNISKIPLFALSAFSLVLFPTISRSVAQNQHEKATALIQHSLRLVLLVLTPGILLISATSKELVTLLFSKTYLPAAYPLSILIIGFGFLTLSHILSNILSGSGSPKTPLYISLIGAFLSGFFCYLLIPEFGLVGAALASTLASGIGFLLLALLVYKKFKVFTSFTSFGKVLLASSIVFFITKAINPSPLKLILLYPLMFTIYTIILILVKEISRQDLNYLKDAVFKRKL</sequence>
<feature type="transmembrane region" description="Helical" evidence="6">
    <location>
        <begin position="353"/>
        <end position="373"/>
    </location>
</feature>
<organism evidence="7 8">
    <name type="scientific">candidate division WWE3 bacterium RIFCSPLOWO2_01_FULL_41_18</name>
    <dbReference type="NCBI Taxonomy" id="1802625"/>
    <lineage>
        <taxon>Bacteria</taxon>
        <taxon>Katanobacteria</taxon>
    </lineage>
</organism>
<feature type="transmembrane region" description="Helical" evidence="6">
    <location>
        <begin position="437"/>
        <end position="455"/>
    </location>
</feature>
<dbReference type="PANTHER" id="PTHR30250:SF11">
    <property type="entry name" value="O-ANTIGEN TRANSPORTER-RELATED"/>
    <property type="match status" value="1"/>
</dbReference>
<dbReference type="Pfam" id="PF13440">
    <property type="entry name" value="Polysacc_synt_3"/>
    <property type="match status" value="1"/>
</dbReference>